<accession>A0AAV7VPX7</accession>
<reference evidence="2" key="1">
    <citation type="journal article" date="2022" name="bioRxiv">
        <title>Sequencing and chromosome-scale assembly of the giantPleurodeles waltlgenome.</title>
        <authorList>
            <person name="Brown T."/>
            <person name="Elewa A."/>
            <person name="Iarovenko S."/>
            <person name="Subramanian E."/>
            <person name="Araus A.J."/>
            <person name="Petzold A."/>
            <person name="Susuki M."/>
            <person name="Suzuki K.-i.T."/>
            <person name="Hayashi T."/>
            <person name="Toyoda A."/>
            <person name="Oliveira C."/>
            <person name="Osipova E."/>
            <person name="Leigh N.D."/>
            <person name="Simon A."/>
            <person name="Yun M.H."/>
        </authorList>
    </citation>
    <scope>NUCLEOTIDE SEQUENCE</scope>
    <source>
        <strain evidence="2">20211129_DDA</strain>
        <tissue evidence="2">Liver</tissue>
    </source>
</reference>
<gene>
    <name evidence="2" type="ORF">NDU88_006032</name>
</gene>
<name>A0AAV7VPX7_PLEWA</name>
<protein>
    <submittedName>
        <fullName evidence="2">Uncharacterized protein</fullName>
    </submittedName>
</protein>
<dbReference type="AlphaFoldDB" id="A0AAV7VPX7"/>
<comment type="caution">
    <text evidence="2">The sequence shown here is derived from an EMBL/GenBank/DDBJ whole genome shotgun (WGS) entry which is preliminary data.</text>
</comment>
<dbReference type="Proteomes" id="UP001066276">
    <property type="component" value="Chromosome 2_1"/>
</dbReference>
<evidence type="ECO:0000313" key="2">
    <source>
        <dbReference type="EMBL" id="KAJ1202232.1"/>
    </source>
</evidence>
<evidence type="ECO:0000313" key="3">
    <source>
        <dbReference type="Proteomes" id="UP001066276"/>
    </source>
</evidence>
<evidence type="ECO:0000256" key="1">
    <source>
        <dbReference type="SAM" id="MobiDB-lite"/>
    </source>
</evidence>
<feature type="region of interest" description="Disordered" evidence="1">
    <location>
        <begin position="14"/>
        <end position="66"/>
    </location>
</feature>
<dbReference type="EMBL" id="JANPWB010000003">
    <property type="protein sequence ID" value="KAJ1202232.1"/>
    <property type="molecule type" value="Genomic_DNA"/>
</dbReference>
<sequence>MKLQLPLFPRRGIRAAPFRGRRSSSAARHYQTAPAAFQPDSEPKNRGAHIRLAAPSCHAPQEPEAP</sequence>
<keyword evidence="3" id="KW-1185">Reference proteome</keyword>
<organism evidence="2 3">
    <name type="scientific">Pleurodeles waltl</name>
    <name type="common">Iberian ribbed newt</name>
    <dbReference type="NCBI Taxonomy" id="8319"/>
    <lineage>
        <taxon>Eukaryota</taxon>
        <taxon>Metazoa</taxon>
        <taxon>Chordata</taxon>
        <taxon>Craniata</taxon>
        <taxon>Vertebrata</taxon>
        <taxon>Euteleostomi</taxon>
        <taxon>Amphibia</taxon>
        <taxon>Batrachia</taxon>
        <taxon>Caudata</taxon>
        <taxon>Salamandroidea</taxon>
        <taxon>Salamandridae</taxon>
        <taxon>Pleurodelinae</taxon>
        <taxon>Pleurodeles</taxon>
    </lineage>
</organism>
<proteinExistence type="predicted"/>